<sequence length="67" mass="7080">MGSPITFTIRKINSVAPKKTGIICSSRRITYRPMGGSGGLEEGVRPGAGVRGPGRTAPMCYDGRRVT</sequence>
<evidence type="ECO:0000313" key="2">
    <source>
        <dbReference type="EMBL" id="GHA72636.1"/>
    </source>
</evidence>
<proteinExistence type="predicted"/>
<comment type="caution">
    <text evidence="2">The sequence shown here is derived from an EMBL/GenBank/DDBJ whole genome shotgun (WGS) entry which is preliminary data.</text>
</comment>
<evidence type="ECO:0000313" key="3">
    <source>
        <dbReference type="Proteomes" id="UP000644020"/>
    </source>
</evidence>
<feature type="compositionally biased region" description="Low complexity" evidence="1">
    <location>
        <begin position="45"/>
        <end position="56"/>
    </location>
</feature>
<evidence type="ECO:0000256" key="1">
    <source>
        <dbReference type="SAM" id="MobiDB-lite"/>
    </source>
</evidence>
<dbReference type="AlphaFoldDB" id="A0A918SVB7"/>
<protein>
    <submittedName>
        <fullName evidence="2">Uncharacterized protein</fullName>
    </submittedName>
</protein>
<dbReference type="EMBL" id="BMUL01000003">
    <property type="protein sequence ID" value="GHA72636.1"/>
    <property type="molecule type" value="Genomic_DNA"/>
</dbReference>
<keyword evidence="3" id="KW-1185">Reference proteome</keyword>
<dbReference type="Proteomes" id="UP000644020">
    <property type="component" value="Unassembled WGS sequence"/>
</dbReference>
<feature type="region of interest" description="Disordered" evidence="1">
    <location>
        <begin position="34"/>
        <end position="56"/>
    </location>
</feature>
<organism evidence="2 3">
    <name type="scientific">Streptomyces termitum</name>
    <dbReference type="NCBI Taxonomy" id="67368"/>
    <lineage>
        <taxon>Bacteria</taxon>
        <taxon>Bacillati</taxon>
        <taxon>Actinomycetota</taxon>
        <taxon>Actinomycetes</taxon>
        <taxon>Kitasatosporales</taxon>
        <taxon>Streptomycetaceae</taxon>
        <taxon>Streptomyces</taxon>
    </lineage>
</organism>
<name>A0A918SVB7_9ACTN</name>
<reference evidence="2" key="2">
    <citation type="submission" date="2020-09" db="EMBL/GenBank/DDBJ databases">
        <authorList>
            <person name="Sun Q."/>
            <person name="Ohkuma M."/>
        </authorList>
    </citation>
    <scope>NUCLEOTIDE SEQUENCE</scope>
    <source>
        <strain evidence="2">JCM 4518</strain>
    </source>
</reference>
<reference evidence="2" key="1">
    <citation type="journal article" date="2014" name="Int. J. Syst. Evol. Microbiol.">
        <title>Complete genome sequence of Corynebacterium casei LMG S-19264T (=DSM 44701T), isolated from a smear-ripened cheese.</title>
        <authorList>
            <consortium name="US DOE Joint Genome Institute (JGI-PGF)"/>
            <person name="Walter F."/>
            <person name="Albersmeier A."/>
            <person name="Kalinowski J."/>
            <person name="Ruckert C."/>
        </authorList>
    </citation>
    <scope>NUCLEOTIDE SEQUENCE</scope>
    <source>
        <strain evidence="2">JCM 4518</strain>
    </source>
</reference>
<accession>A0A918SVB7</accession>
<gene>
    <name evidence="2" type="ORF">GCM10010305_13650</name>
</gene>